<organism evidence="1 2">
    <name type="scientific">Heterorhabditis bacteriophora</name>
    <name type="common">Entomopathogenic nematode worm</name>
    <dbReference type="NCBI Taxonomy" id="37862"/>
    <lineage>
        <taxon>Eukaryota</taxon>
        <taxon>Metazoa</taxon>
        <taxon>Ecdysozoa</taxon>
        <taxon>Nematoda</taxon>
        <taxon>Chromadorea</taxon>
        <taxon>Rhabditida</taxon>
        <taxon>Rhabditina</taxon>
        <taxon>Rhabditomorpha</taxon>
        <taxon>Strongyloidea</taxon>
        <taxon>Heterorhabditidae</taxon>
        <taxon>Heterorhabditis</taxon>
    </lineage>
</organism>
<sequence>MVSSVHFGIIKSHRYIHGFNAVAICRFFTCIKFYSHLFQIDVVGYISDALCVSGLNYPVKVVQGRGTRAMQASPAAELFA</sequence>
<accession>A0A1I7X0E2</accession>
<evidence type="ECO:0000313" key="2">
    <source>
        <dbReference type="WBParaSite" id="Hba_10899"/>
    </source>
</evidence>
<dbReference type="AlphaFoldDB" id="A0A1I7X0E2"/>
<evidence type="ECO:0000313" key="1">
    <source>
        <dbReference type="Proteomes" id="UP000095283"/>
    </source>
</evidence>
<reference evidence="2" key="1">
    <citation type="submission" date="2016-11" db="UniProtKB">
        <authorList>
            <consortium name="WormBaseParasite"/>
        </authorList>
    </citation>
    <scope>IDENTIFICATION</scope>
</reference>
<dbReference type="WBParaSite" id="Hba_10899">
    <property type="protein sequence ID" value="Hba_10899"/>
    <property type="gene ID" value="Hba_10899"/>
</dbReference>
<protein>
    <submittedName>
        <fullName evidence="2">Uncharacterized protein</fullName>
    </submittedName>
</protein>
<name>A0A1I7X0E2_HETBA</name>
<keyword evidence="1" id="KW-1185">Reference proteome</keyword>
<dbReference type="Proteomes" id="UP000095283">
    <property type="component" value="Unplaced"/>
</dbReference>
<proteinExistence type="predicted"/>